<feature type="chain" id="PRO_5044639528" description="Cellulase" evidence="10">
    <location>
        <begin position="24"/>
        <end position="236"/>
    </location>
</feature>
<gene>
    <name evidence="13 14 15" type="primary">LOC113214189</name>
</gene>
<accession>A0A6J1T6M2</accession>
<dbReference type="InterPro" id="IPR000334">
    <property type="entry name" value="Glyco_hydro_45"/>
</dbReference>
<name>A0A6J1T6M2_FRAOC</name>
<keyword evidence="12" id="KW-1185">Reference proteome</keyword>
<proteinExistence type="inferred from homology"/>
<keyword evidence="7" id="KW-0326">Glycosidase</keyword>
<dbReference type="EC" id="3.2.1.4" evidence="3 9"/>
<comment type="catalytic activity">
    <reaction evidence="1 9">
        <text>Endohydrolysis of (1-&gt;4)-beta-D-glucosidic linkages in cellulose, lichenin and cereal beta-D-glucans.</text>
        <dbReference type="EC" id="3.2.1.4"/>
    </reaction>
</comment>
<dbReference type="Pfam" id="PF02015">
    <property type="entry name" value="Glyco_hydro_45"/>
    <property type="match status" value="1"/>
</dbReference>
<dbReference type="InterPro" id="IPR052288">
    <property type="entry name" value="GH45_Enzymes"/>
</dbReference>
<evidence type="ECO:0000256" key="3">
    <source>
        <dbReference type="ARBA" id="ARBA00012601"/>
    </source>
</evidence>
<evidence type="ECO:0000313" key="13">
    <source>
        <dbReference type="RefSeq" id="XP_026289264.1"/>
    </source>
</evidence>
<dbReference type="RefSeq" id="XP_026289264.1">
    <property type="nucleotide sequence ID" value="XM_026433479.2"/>
</dbReference>
<dbReference type="GeneID" id="113214189"/>
<dbReference type="PANTHER" id="PTHR39730">
    <property type="entry name" value="ENDOGLUCANASE 1"/>
    <property type="match status" value="1"/>
</dbReference>
<keyword evidence="10" id="KW-0732">Signal</keyword>
<feature type="signal peptide" evidence="10">
    <location>
        <begin position="1"/>
        <end position="23"/>
    </location>
</feature>
<evidence type="ECO:0000256" key="6">
    <source>
        <dbReference type="ARBA" id="ARBA00023277"/>
    </source>
</evidence>
<evidence type="ECO:0000256" key="9">
    <source>
        <dbReference type="PROSITE-ProRule" id="PRU10069"/>
    </source>
</evidence>
<protein>
    <recommendedName>
        <fullName evidence="3 9">Cellulase</fullName>
        <ecNumber evidence="3 9">3.2.1.4</ecNumber>
    </recommendedName>
</protein>
<evidence type="ECO:0000259" key="11">
    <source>
        <dbReference type="PROSITE" id="PS01140"/>
    </source>
</evidence>
<keyword evidence="4" id="KW-0378">Hydrolase</keyword>
<evidence type="ECO:0000313" key="14">
    <source>
        <dbReference type="RefSeq" id="XP_052121480.1"/>
    </source>
</evidence>
<evidence type="ECO:0000256" key="8">
    <source>
        <dbReference type="ARBA" id="ARBA00023326"/>
    </source>
</evidence>
<feature type="active site" description="Nucleophile" evidence="9">
    <location>
        <position position="38"/>
    </location>
</feature>
<reference evidence="13 14" key="1">
    <citation type="submission" date="2025-04" db="UniProtKB">
        <authorList>
            <consortium name="RefSeq"/>
        </authorList>
    </citation>
    <scope>IDENTIFICATION</scope>
    <source>
        <tissue evidence="13 14">Whole organism</tissue>
    </source>
</reference>
<organism evidence="12 13">
    <name type="scientific">Frankliniella occidentalis</name>
    <name type="common">Western flower thrips</name>
    <name type="synonym">Euthrips occidentalis</name>
    <dbReference type="NCBI Taxonomy" id="133901"/>
    <lineage>
        <taxon>Eukaryota</taxon>
        <taxon>Metazoa</taxon>
        <taxon>Ecdysozoa</taxon>
        <taxon>Arthropoda</taxon>
        <taxon>Hexapoda</taxon>
        <taxon>Insecta</taxon>
        <taxon>Pterygota</taxon>
        <taxon>Neoptera</taxon>
        <taxon>Paraneoptera</taxon>
        <taxon>Thysanoptera</taxon>
        <taxon>Terebrantia</taxon>
        <taxon>Thripoidea</taxon>
        <taxon>Thripidae</taxon>
        <taxon>Frankliniella</taxon>
    </lineage>
</organism>
<evidence type="ECO:0000256" key="1">
    <source>
        <dbReference type="ARBA" id="ARBA00000966"/>
    </source>
</evidence>
<dbReference type="InterPro" id="IPR036908">
    <property type="entry name" value="RlpA-like_sf"/>
</dbReference>
<dbReference type="GO" id="GO:0030245">
    <property type="term" value="P:cellulose catabolic process"/>
    <property type="evidence" value="ECO:0007669"/>
    <property type="project" value="UniProtKB-KW"/>
</dbReference>
<comment type="similarity">
    <text evidence="2">Belongs to the glycosyl hydrolase 45 (cellulase K) family.</text>
</comment>
<evidence type="ECO:0000256" key="5">
    <source>
        <dbReference type="ARBA" id="ARBA00023001"/>
    </source>
</evidence>
<dbReference type="GO" id="GO:0008810">
    <property type="term" value="F:cellulase activity"/>
    <property type="evidence" value="ECO:0007669"/>
    <property type="project" value="UniProtKB-EC"/>
</dbReference>
<evidence type="ECO:0000313" key="12">
    <source>
        <dbReference type="Proteomes" id="UP000504606"/>
    </source>
</evidence>
<dbReference type="Gene3D" id="2.40.40.10">
    <property type="entry name" value="RlpA-like domain"/>
    <property type="match status" value="1"/>
</dbReference>
<dbReference type="RefSeq" id="XP_052121480.1">
    <property type="nucleotide sequence ID" value="XM_052265520.1"/>
</dbReference>
<dbReference type="KEGG" id="foc:113214189"/>
<keyword evidence="6" id="KW-0119">Carbohydrate metabolism</keyword>
<sequence length="236" mass="25466">MAVKFSGIGVLFLFTCVFWSAECYTSSSGIAKTTRYWDCCKPTCAWRSNAGAVNNPVRTCAAGGRRTLDENTQSGCNGGSSFVCNNQRPFVKGGQAYAFAAANVNGLPTSSLCCACYKLTFSDTALAGKSLIVQVTNTGSDLGNNHFDLMMPAGGEGIFTQGCPKQWPAYPNSVWGDQYGGISYRNQCDALPSKLVNGCRFRFDWFKAANNPHAKFERIACPSILSSISHCKRSDD</sequence>
<feature type="domain" description="Glycosyl hydrolases family 45 active site" evidence="11">
    <location>
        <begin position="33"/>
        <end position="44"/>
    </location>
</feature>
<dbReference type="AlphaFoldDB" id="A0A6J1T6M2"/>
<dbReference type="RefSeq" id="XP_052121481.1">
    <property type="nucleotide sequence ID" value="XM_052265521.1"/>
</dbReference>
<dbReference type="OrthoDB" id="10035502at2759"/>
<evidence type="ECO:0000256" key="10">
    <source>
        <dbReference type="SAM" id="SignalP"/>
    </source>
</evidence>
<dbReference type="PROSITE" id="PS01140">
    <property type="entry name" value="GLYCOSYL_HYDROL_F45"/>
    <property type="match status" value="1"/>
</dbReference>
<dbReference type="SUPFAM" id="SSF50685">
    <property type="entry name" value="Barwin-like endoglucanases"/>
    <property type="match status" value="1"/>
</dbReference>
<evidence type="ECO:0000256" key="2">
    <source>
        <dbReference type="ARBA" id="ARBA00007793"/>
    </source>
</evidence>
<keyword evidence="8" id="KW-0624">Polysaccharide degradation</keyword>
<keyword evidence="5" id="KW-0136">Cellulose degradation</keyword>
<evidence type="ECO:0000313" key="15">
    <source>
        <dbReference type="RefSeq" id="XP_052121481.1"/>
    </source>
</evidence>
<dbReference type="PANTHER" id="PTHR39730:SF1">
    <property type="entry name" value="ENDOGLUCANASE 1"/>
    <property type="match status" value="1"/>
</dbReference>
<evidence type="ECO:0000256" key="4">
    <source>
        <dbReference type="ARBA" id="ARBA00022801"/>
    </source>
</evidence>
<evidence type="ECO:0000256" key="7">
    <source>
        <dbReference type="ARBA" id="ARBA00023295"/>
    </source>
</evidence>
<dbReference type="Proteomes" id="UP000504606">
    <property type="component" value="Unplaced"/>
</dbReference>